<sequence length="247" mass="26845">MAAFRRPRRRTIVIRHQGAEMPRTFRRFEFLLIAAAMLATAGCASVRDLDTGTAEGADAARLFVPYQFQVAALDGETIRDSFYTFDARDQRLSVAPGRHTLVLRYFDLIDDDADRSDDYARVLSEPITVTFDARPGGDYAVVGAQPDTPATGQAFAADPTLEIQSRESGEAVSDSISVAEPEAETIRRGNTVYAPVADAGASAANANEPAAAPAAGSPQAYEMLKYWWNNAGSAERARFEAWRETAD</sequence>
<evidence type="ECO:0000313" key="4">
    <source>
        <dbReference type="Proteomes" id="UP000283993"/>
    </source>
</evidence>
<keyword evidence="4" id="KW-1185">Reference proteome</keyword>
<dbReference type="Pfam" id="PF09829">
    <property type="entry name" value="DUF2057"/>
    <property type="match status" value="1"/>
</dbReference>
<protein>
    <recommendedName>
        <fullName evidence="5">DUF2057 domain-containing protein</fullName>
    </recommendedName>
</protein>
<reference evidence="3 4" key="1">
    <citation type="submission" date="2013-10" db="EMBL/GenBank/DDBJ databases">
        <title>Salinisphaera orenii MK-B5 Genome Sequencing.</title>
        <authorList>
            <person name="Lai Q."/>
            <person name="Li C."/>
            <person name="Shao Z."/>
        </authorList>
    </citation>
    <scope>NUCLEOTIDE SEQUENCE [LARGE SCALE GENOMIC DNA]</scope>
    <source>
        <strain evidence="3 4">MK-B5</strain>
    </source>
</reference>
<gene>
    <name evidence="3" type="ORF">SAOR_10110</name>
</gene>
<dbReference type="EMBL" id="AYKH01000019">
    <property type="protein sequence ID" value="ROO26676.1"/>
    <property type="molecule type" value="Genomic_DNA"/>
</dbReference>
<keyword evidence="2" id="KW-0732">Signal</keyword>
<dbReference type="PANTHER" id="PTHR38108">
    <property type="entry name" value="UPF0319 PROTEIN YCCT"/>
    <property type="match status" value="1"/>
</dbReference>
<evidence type="ECO:0008006" key="5">
    <source>
        <dbReference type="Google" id="ProtNLM"/>
    </source>
</evidence>
<evidence type="ECO:0000256" key="2">
    <source>
        <dbReference type="ARBA" id="ARBA00022729"/>
    </source>
</evidence>
<name>A0A423PM33_9GAMM</name>
<evidence type="ECO:0000256" key="1">
    <source>
        <dbReference type="ARBA" id="ARBA00008490"/>
    </source>
</evidence>
<proteinExistence type="inferred from homology"/>
<dbReference type="PANTHER" id="PTHR38108:SF1">
    <property type="entry name" value="UPF0319 PROTEIN YCCT"/>
    <property type="match status" value="1"/>
</dbReference>
<accession>A0A423PM33</accession>
<evidence type="ECO:0000313" key="3">
    <source>
        <dbReference type="EMBL" id="ROO26676.1"/>
    </source>
</evidence>
<comment type="similarity">
    <text evidence="1">Belongs to the UPF0319 family.</text>
</comment>
<comment type="caution">
    <text evidence="3">The sequence shown here is derived from an EMBL/GenBank/DDBJ whole genome shotgun (WGS) entry which is preliminary data.</text>
</comment>
<organism evidence="3 4">
    <name type="scientific">Salinisphaera orenii MK-B5</name>
    <dbReference type="NCBI Taxonomy" id="856730"/>
    <lineage>
        <taxon>Bacteria</taxon>
        <taxon>Pseudomonadati</taxon>
        <taxon>Pseudomonadota</taxon>
        <taxon>Gammaproteobacteria</taxon>
        <taxon>Salinisphaerales</taxon>
        <taxon>Salinisphaeraceae</taxon>
        <taxon>Salinisphaera</taxon>
    </lineage>
</organism>
<dbReference type="InterPro" id="IPR018635">
    <property type="entry name" value="UPF0319"/>
</dbReference>
<dbReference type="Proteomes" id="UP000283993">
    <property type="component" value="Unassembled WGS sequence"/>
</dbReference>
<dbReference type="AlphaFoldDB" id="A0A423PM33"/>